<name>A0ABN8HR58_9NEOP</name>
<keyword evidence="2" id="KW-1185">Reference proteome</keyword>
<organism evidence="1 2">
    <name type="scientific">Iphiclides podalirius</name>
    <name type="common">scarce swallowtail</name>
    <dbReference type="NCBI Taxonomy" id="110791"/>
    <lineage>
        <taxon>Eukaryota</taxon>
        <taxon>Metazoa</taxon>
        <taxon>Ecdysozoa</taxon>
        <taxon>Arthropoda</taxon>
        <taxon>Hexapoda</taxon>
        <taxon>Insecta</taxon>
        <taxon>Pterygota</taxon>
        <taxon>Neoptera</taxon>
        <taxon>Endopterygota</taxon>
        <taxon>Lepidoptera</taxon>
        <taxon>Glossata</taxon>
        <taxon>Ditrysia</taxon>
        <taxon>Papilionoidea</taxon>
        <taxon>Papilionidae</taxon>
        <taxon>Papilioninae</taxon>
        <taxon>Iphiclides</taxon>
    </lineage>
</organism>
<reference evidence="1" key="1">
    <citation type="submission" date="2022-03" db="EMBL/GenBank/DDBJ databases">
        <authorList>
            <person name="Martin H S."/>
        </authorList>
    </citation>
    <scope>NUCLEOTIDE SEQUENCE</scope>
</reference>
<gene>
    <name evidence="1" type="ORF">IPOD504_LOCUS2222</name>
</gene>
<accession>A0ABN8HR58</accession>
<dbReference type="EMBL" id="OW152823">
    <property type="protein sequence ID" value="CAH2040035.1"/>
    <property type="molecule type" value="Genomic_DNA"/>
</dbReference>
<dbReference type="Proteomes" id="UP000837857">
    <property type="component" value="Chromosome 11"/>
</dbReference>
<protein>
    <submittedName>
        <fullName evidence="1">Uncharacterized protein</fullName>
    </submittedName>
</protein>
<evidence type="ECO:0000313" key="2">
    <source>
        <dbReference type="Proteomes" id="UP000837857"/>
    </source>
</evidence>
<proteinExistence type="predicted"/>
<sequence length="122" mass="12986">MKASYGRLNNHPGTVSRATGFDNRVALLYASGRTDKQTFPGQGAALIVGIAALKIQTCHALGTSLVSVVSQGQKLMVGAQSSRRCVGRMKKKAFTCRQFKEPGLASRGFRAKLSTVERNGSA</sequence>
<evidence type="ECO:0000313" key="1">
    <source>
        <dbReference type="EMBL" id="CAH2040035.1"/>
    </source>
</evidence>
<feature type="non-terminal residue" evidence="1">
    <location>
        <position position="1"/>
    </location>
</feature>